<comment type="caution">
    <text evidence="1">The sequence shown here is derived from an EMBL/GenBank/DDBJ whole genome shotgun (WGS) entry which is preliminary data.</text>
</comment>
<evidence type="ECO:0000313" key="1">
    <source>
        <dbReference type="EMBL" id="GKV02807.1"/>
    </source>
</evidence>
<dbReference type="Proteomes" id="UP001054252">
    <property type="component" value="Unassembled WGS sequence"/>
</dbReference>
<accession>A0AAV5ILK9</accession>
<reference evidence="1 2" key="1">
    <citation type="journal article" date="2021" name="Commun. Biol.">
        <title>The genome of Shorea leprosula (Dipterocarpaceae) highlights the ecological relevance of drought in aseasonal tropical rainforests.</title>
        <authorList>
            <person name="Ng K.K.S."/>
            <person name="Kobayashi M.J."/>
            <person name="Fawcett J.A."/>
            <person name="Hatakeyama M."/>
            <person name="Paape T."/>
            <person name="Ng C.H."/>
            <person name="Ang C.C."/>
            <person name="Tnah L.H."/>
            <person name="Lee C.T."/>
            <person name="Nishiyama T."/>
            <person name="Sese J."/>
            <person name="O'Brien M.J."/>
            <person name="Copetti D."/>
            <person name="Mohd Noor M.I."/>
            <person name="Ong R.C."/>
            <person name="Putra M."/>
            <person name="Sireger I.Z."/>
            <person name="Indrioko S."/>
            <person name="Kosugi Y."/>
            <person name="Izuno A."/>
            <person name="Isagi Y."/>
            <person name="Lee S.L."/>
            <person name="Shimizu K.K."/>
        </authorList>
    </citation>
    <scope>NUCLEOTIDE SEQUENCE [LARGE SCALE GENOMIC DNA]</scope>
    <source>
        <strain evidence="1">214</strain>
    </source>
</reference>
<keyword evidence="2" id="KW-1185">Reference proteome</keyword>
<gene>
    <name evidence="1" type="ORF">SLEP1_g15198</name>
</gene>
<dbReference type="EMBL" id="BPVZ01000019">
    <property type="protein sequence ID" value="GKV02807.1"/>
    <property type="molecule type" value="Genomic_DNA"/>
</dbReference>
<protein>
    <submittedName>
        <fullName evidence="1">Uncharacterized protein</fullName>
    </submittedName>
</protein>
<dbReference type="AlphaFoldDB" id="A0AAV5ILK9"/>
<name>A0AAV5ILK9_9ROSI</name>
<proteinExistence type="predicted"/>
<evidence type="ECO:0000313" key="2">
    <source>
        <dbReference type="Proteomes" id="UP001054252"/>
    </source>
</evidence>
<organism evidence="1 2">
    <name type="scientific">Rubroshorea leprosula</name>
    <dbReference type="NCBI Taxonomy" id="152421"/>
    <lineage>
        <taxon>Eukaryota</taxon>
        <taxon>Viridiplantae</taxon>
        <taxon>Streptophyta</taxon>
        <taxon>Embryophyta</taxon>
        <taxon>Tracheophyta</taxon>
        <taxon>Spermatophyta</taxon>
        <taxon>Magnoliopsida</taxon>
        <taxon>eudicotyledons</taxon>
        <taxon>Gunneridae</taxon>
        <taxon>Pentapetalae</taxon>
        <taxon>rosids</taxon>
        <taxon>malvids</taxon>
        <taxon>Malvales</taxon>
        <taxon>Dipterocarpaceae</taxon>
        <taxon>Rubroshorea</taxon>
    </lineage>
</organism>
<sequence>MLNLAFLQILGEPVSFPCSLPPASSPLQLRFLQLENYGTETEDGETTGSDELEG</sequence>